<name>A0ABR2PJE4_9ROSI</name>
<reference evidence="1 2" key="1">
    <citation type="journal article" date="2024" name="G3 (Bethesda)">
        <title>Genome assembly of Hibiscus sabdariffa L. provides insights into metabolisms of medicinal natural products.</title>
        <authorList>
            <person name="Kim T."/>
        </authorList>
    </citation>
    <scope>NUCLEOTIDE SEQUENCE [LARGE SCALE GENOMIC DNA]</scope>
    <source>
        <strain evidence="1">TK-2024</strain>
        <tissue evidence="1">Old leaves</tissue>
    </source>
</reference>
<protein>
    <submittedName>
        <fullName evidence="1">Uncharacterized protein</fullName>
    </submittedName>
</protein>
<proteinExistence type="predicted"/>
<evidence type="ECO:0000313" key="1">
    <source>
        <dbReference type="EMBL" id="KAK8988536.1"/>
    </source>
</evidence>
<gene>
    <name evidence="1" type="ORF">V6N11_029923</name>
</gene>
<dbReference type="EMBL" id="JBBPBN010000057">
    <property type="protein sequence ID" value="KAK8988536.1"/>
    <property type="molecule type" value="Genomic_DNA"/>
</dbReference>
<accession>A0ABR2PJE4</accession>
<dbReference type="Proteomes" id="UP001396334">
    <property type="component" value="Unassembled WGS sequence"/>
</dbReference>
<evidence type="ECO:0000313" key="2">
    <source>
        <dbReference type="Proteomes" id="UP001396334"/>
    </source>
</evidence>
<sequence length="70" mass="8350">MAYYLIFNYTKQGVLKSLNAFIFHPYYFTLCWQSFWRNEGLENPTRNSTPREIILSNSWHALYLCGGHLI</sequence>
<keyword evidence="2" id="KW-1185">Reference proteome</keyword>
<comment type="caution">
    <text evidence="1">The sequence shown here is derived from an EMBL/GenBank/DDBJ whole genome shotgun (WGS) entry which is preliminary data.</text>
</comment>
<organism evidence="1 2">
    <name type="scientific">Hibiscus sabdariffa</name>
    <name type="common">roselle</name>
    <dbReference type="NCBI Taxonomy" id="183260"/>
    <lineage>
        <taxon>Eukaryota</taxon>
        <taxon>Viridiplantae</taxon>
        <taxon>Streptophyta</taxon>
        <taxon>Embryophyta</taxon>
        <taxon>Tracheophyta</taxon>
        <taxon>Spermatophyta</taxon>
        <taxon>Magnoliopsida</taxon>
        <taxon>eudicotyledons</taxon>
        <taxon>Gunneridae</taxon>
        <taxon>Pentapetalae</taxon>
        <taxon>rosids</taxon>
        <taxon>malvids</taxon>
        <taxon>Malvales</taxon>
        <taxon>Malvaceae</taxon>
        <taxon>Malvoideae</taxon>
        <taxon>Hibiscus</taxon>
    </lineage>
</organism>